<evidence type="ECO:0000256" key="2">
    <source>
        <dbReference type="SAM" id="Phobius"/>
    </source>
</evidence>
<dbReference type="RefSeq" id="WP_145076879.1">
    <property type="nucleotide sequence ID" value="NZ_CP036425.1"/>
</dbReference>
<name>A0A517YTW2_9BACT</name>
<dbReference type="InterPro" id="IPR036420">
    <property type="entry name" value="BRCT_dom_sf"/>
</dbReference>
<reference evidence="3 4" key="1">
    <citation type="submission" date="2019-02" db="EMBL/GenBank/DDBJ databases">
        <title>Deep-cultivation of Planctomycetes and their phenomic and genomic characterization uncovers novel biology.</title>
        <authorList>
            <person name="Wiegand S."/>
            <person name="Jogler M."/>
            <person name="Boedeker C."/>
            <person name="Pinto D."/>
            <person name="Vollmers J."/>
            <person name="Rivas-Marin E."/>
            <person name="Kohn T."/>
            <person name="Peeters S.H."/>
            <person name="Heuer A."/>
            <person name="Rast P."/>
            <person name="Oberbeckmann S."/>
            <person name="Bunk B."/>
            <person name="Jeske O."/>
            <person name="Meyerdierks A."/>
            <person name="Storesund J.E."/>
            <person name="Kallscheuer N."/>
            <person name="Luecker S."/>
            <person name="Lage O.M."/>
            <person name="Pohl T."/>
            <person name="Merkel B.J."/>
            <person name="Hornburger P."/>
            <person name="Mueller R.-W."/>
            <person name="Bruemmer F."/>
            <person name="Labrenz M."/>
            <person name="Spormann A.M."/>
            <person name="Op den Camp H."/>
            <person name="Overmann J."/>
            <person name="Amann R."/>
            <person name="Jetten M.S.M."/>
            <person name="Mascher T."/>
            <person name="Medema M.H."/>
            <person name="Devos D.P."/>
            <person name="Kaster A.-K."/>
            <person name="Ovreas L."/>
            <person name="Rohde M."/>
            <person name="Galperin M.Y."/>
            <person name="Jogler C."/>
        </authorList>
    </citation>
    <scope>NUCLEOTIDE SEQUENCE [LARGE SCALE GENOMIC DNA]</scope>
    <source>
        <strain evidence="3 4">KS4</strain>
    </source>
</reference>
<keyword evidence="2" id="KW-0812">Transmembrane</keyword>
<proteinExistence type="predicted"/>
<evidence type="ECO:0000256" key="1">
    <source>
        <dbReference type="SAM" id="Coils"/>
    </source>
</evidence>
<evidence type="ECO:0000313" key="3">
    <source>
        <dbReference type="EMBL" id="QDU33663.1"/>
    </source>
</evidence>
<feature type="coiled-coil region" evidence="1">
    <location>
        <begin position="178"/>
        <end position="205"/>
    </location>
</feature>
<keyword evidence="2" id="KW-0472">Membrane</keyword>
<accession>A0A517YTW2</accession>
<dbReference type="Gene3D" id="3.40.50.10190">
    <property type="entry name" value="BRCT domain"/>
    <property type="match status" value="1"/>
</dbReference>
<protein>
    <recommendedName>
        <fullName evidence="5">BRCT domain-containing protein</fullName>
    </recommendedName>
</protein>
<keyword evidence="4" id="KW-1185">Reference proteome</keyword>
<sequence length="426" mass="46885">MARARSGGGGVVVALVCSVLATIIFAFISLFLYVQKGNVTEEMESAQKELNQFVTKGERSRDEIAALKSGSGSVISKLLDQKANLDSQVLASQGKIAELNAKLKAASKNIEDAEASNKRFSNMAQQAAAQRDQTKKDYNAAQSQISGTIAKHDKFAKDQYDRIDQMGAQLQGQMKDTRSELQGRIAELTRKNESLTSEVKRLQGELNAGKEYGDNSVAITSADGQISGVTEQDTNLVYINRGYNNRIQLGMTFEIFNAGELIKLNDYDALRGKATIEVIKVDENSATARIVRLNRGKAVTSGDQIVNAVYNPYVGQKFYVYGDFDINGKGATTREDHKQVLSMIERWGGTLTSKITADIDFLVLGEEPEVPAPLTDNITDPAQIELIVQAQKDYETYQELVGQARTLKIPVLNQNRFLALVGYYQR</sequence>
<dbReference type="OrthoDB" id="290296at2"/>
<dbReference type="AlphaFoldDB" id="A0A517YTW2"/>
<keyword evidence="2" id="KW-1133">Transmembrane helix</keyword>
<evidence type="ECO:0008006" key="5">
    <source>
        <dbReference type="Google" id="ProtNLM"/>
    </source>
</evidence>
<dbReference type="Proteomes" id="UP000317369">
    <property type="component" value="Chromosome"/>
</dbReference>
<dbReference type="EMBL" id="CP036425">
    <property type="protein sequence ID" value="QDU33663.1"/>
    <property type="molecule type" value="Genomic_DNA"/>
</dbReference>
<dbReference type="KEGG" id="pcor:KS4_17190"/>
<evidence type="ECO:0000313" key="4">
    <source>
        <dbReference type="Proteomes" id="UP000317369"/>
    </source>
</evidence>
<keyword evidence="1" id="KW-0175">Coiled coil</keyword>
<feature type="coiled-coil region" evidence="1">
    <location>
        <begin position="96"/>
        <end position="144"/>
    </location>
</feature>
<organism evidence="3 4">
    <name type="scientific">Poriferisphaera corsica</name>
    <dbReference type="NCBI Taxonomy" id="2528020"/>
    <lineage>
        <taxon>Bacteria</taxon>
        <taxon>Pseudomonadati</taxon>
        <taxon>Planctomycetota</taxon>
        <taxon>Phycisphaerae</taxon>
        <taxon>Phycisphaerales</taxon>
        <taxon>Phycisphaeraceae</taxon>
        <taxon>Poriferisphaera</taxon>
    </lineage>
</organism>
<dbReference type="Gene3D" id="1.10.287.1490">
    <property type="match status" value="1"/>
</dbReference>
<gene>
    <name evidence="3" type="ORF">KS4_17190</name>
</gene>
<feature type="transmembrane region" description="Helical" evidence="2">
    <location>
        <begin position="12"/>
        <end position="34"/>
    </location>
</feature>